<keyword evidence="2" id="KW-0472">Membrane</keyword>
<feature type="region of interest" description="Disordered" evidence="1">
    <location>
        <begin position="346"/>
        <end position="457"/>
    </location>
</feature>
<proteinExistence type="predicted"/>
<dbReference type="PANTHER" id="PTHR22168:SF7">
    <property type="entry name" value="TRANSMEMBRANE PROTEIN 26-LIKE"/>
    <property type="match status" value="1"/>
</dbReference>
<keyword evidence="2" id="KW-0812">Transmembrane</keyword>
<evidence type="ECO:0008006" key="5">
    <source>
        <dbReference type="Google" id="ProtNLM"/>
    </source>
</evidence>
<dbReference type="PANTHER" id="PTHR22168">
    <property type="entry name" value="TMEM26 PROTEIN"/>
    <property type="match status" value="1"/>
</dbReference>
<evidence type="ECO:0000256" key="1">
    <source>
        <dbReference type="SAM" id="MobiDB-lite"/>
    </source>
</evidence>
<name>A0A2T7PPL1_POMCA</name>
<dbReference type="Proteomes" id="UP000245119">
    <property type="component" value="Linkage Group LG2"/>
</dbReference>
<keyword evidence="4" id="KW-1185">Reference proteome</keyword>
<dbReference type="AlphaFoldDB" id="A0A2T7PPL1"/>
<feature type="compositionally biased region" description="Basic and acidic residues" evidence="1">
    <location>
        <begin position="366"/>
        <end position="401"/>
    </location>
</feature>
<dbReference type="InterPro" id="IPR019169">
    <property type="entry name" value="Transmembrane_26"/>
</dbReference>
<dbReference type="EMBL" id="PZQS01000002">
    <property type="protein sequence ID" value="PVD35345.1"/>
    <property type="molecule type" value="Genomic_DNA"/>
</dbReference>
<dbReference type="OrthoDB" id="10042902at2759"/>
<evidence type="ECO:0000313" key="4">
    <source>
        <dbReference type="Proteomes" id="UP000245119"/>
    </source>
</evidence>
<comment type="caution">
    <text evidence="3">The sequence shown here is derived from an EMBL/GenBank/DDBJ whole genome shotgun (WGS) entry which is preliminary data.</text>
</comment>
<sequence>MNFLVIIRSVSARMLFTGHALAVLLETKHAVPVSWFPYLFLTLSGILLEGIFSCFKSDFDLAWICPAVFFYLMSVLPPIWIRSLYIEEHFLAYERAYKENSTCTFPYGLQNNKFFLYEQWFPVKAEQEATSFQSLIVTQQFMLGLLIVGRWMLPKGRMSSDELSQLLLIQVGIAADIADFYDALDDDDVRCDRKMALFMLGVWSYSLMQFTLVSTGGNYDDDDGLSLLRKFAERQKASERWICLHPVVYSNLVLILMQDVPFFVVRMMLIGRTVEYADTNVFFAFKNSMVIILGIYRLMVLNRRQEDLELGMLLTTVAPSTSNQLSDTFLRHKTSSLTDVEMQLQGAQVSAPGQAERHRRKGIMLPRKDSPQLYSGERKESASSTGKIDDRRKSKIDEDGRRKRSPPRVTWSDSSEIICFDSRGQAHRTSSPLESKISFMSAFGPERDTDNTIAKDG</sequence>
<evidence type="ECO:0000256" key="2">
    <source>
        <dbReference type="SAM" id="Phobius"/>
    </source>
</evidence>
<keyword evidence="2" id="KW-1133">Transmembrane helix</keyword>
<feature type="transmembrane region" description="Helical" evidence="2">
    <location>
        <begin position="35"/>
        <end position="54"/>
    </location>
</feature>
<protein>
    <recommendedName>
        <fullName evidence="5">Transmembrane protein 26</fullName>
    </recommendedName>
</protein>
<dbReference type="Pfam" id="PF09772">
    <property type="entry name" value="Tmem26"/>
    <property type="match status" value="1"/>
</dbReference>
<gene>
    <name evidence="3" type="ORF">C0Q70_02305</name>
</gene>
<feature type="compositionally biased region" description="Basic and acidic residues" evidence="1">
    <location>
        <begin position="445"/>
        <end position="457"/>
    </location>
</feature>
<organism evidence="3 4">
    <name type="scientific">Pomacea canaliculata</name>
    <name type="common">Golden apple snail</name>
    <dbReference type="NCBI Taxonomy" id="400727"/>
    <lineage>
        <taxon>Eukaryota</taxon>
        <taxon>Metazoa</taxon>
        <taxon>Spiralia</taxon>
        <taxon>Lophotrochozoa</taxon>
        <taxon>Mollusca</taxon>
        <taxon>Gastropoda</taxon>
        <taxon>Caenogastropoda</taxon>
        <taxon>Architaenioglossa</taxon>
        <taxon>Ampullarioidea</taxon>
        <taxon>Ampullariidae</taxon>
        <taxon>Pomacea</taxon>
    </lineage>
</organism>
<accession>A0A2T7PPL1</accession>
<evidence type="ECO:0000313" key="3">
    <source>
        <dbReference type="EMBL" id="PVD35345.1"/>
    </source>
</evidence>
<feature type="transmembrane region" description="Helical" evidence="2">
    <location>
        <begin position="61"/>
        <end position="81"/>
    </location>
</feature>
<reference evidence="3 4" key="1">
    <citation type="submission" date="2018-04" db="EMBL/GenBank/DDBJ databases">
        <title>The genome of golden apple snail Pomacea canaliculata provides insight into stress tolerance and invasive adaptation.</title>
        <authorList>
            <person name="Liu C."/>
            <person name="Liu B."/>
            <person name="Ren Y."/>
            <person name="Zhang Y."/>
            <person name="Wang H."/>
            <person name="Li S."/>
            <person name="Jiang F."/>
            <person name="Yin L."/>
            <person name="Zhang G."/>
            <person name="Qian W."/>
            <person name="Fan W."/>
        </authorList>
    </citation>
    <scope>NUCLEOTIDE SEQUENCE [LARGE SCALE GENOMIC DNA]</scope>
    <source>
        <strain evidence="3">SZHN2017</strain>
        <tissue evidence="3">Muscle</tissue>
    </source>
</reference>